<dbReference type="GO" id="GO:0016491">
    <property type="term" value="F:oxidoreductase activity"/>
    <property type="evidence" value="ECO:0007669"/>
    <property type="project" value="UniProtKB-KW"/>
</dbReference>
<dbReference type="Gene3D" id="3.40.50.720">
    <property type="entry name" value="NAD(P)-binding Rossmann-like Domain"/>
    <property type="match status" value="1"/>
</dbReference>
<feature type="non-terminal residue" evidence="4">
    <location>
        <position position="1"/>
    </location>
</feature>
<feature type="compositionally biased region" description="Basic and acidic residues" evidence="2">
    <location>
        <begin position="219"/>
        <end position="228"/>
    </location>
</feature>
<dbReference type="Pfam" id="PF01408">
    <property type="entry name" value="GFO_IDH_MocA"/>
    <property type="match status" value="1"/>
</dbReference>
<dbReference type="InterPro" id="IPR050463">
    <property type="entry name" value="Gfo/Idh/MocA_oxidrdct_glycsds"/>
</dbReference>
<evidence type="ECO:0000256" key="1">
    <source>
        <dbReference type="ARBA" id="ARBA00023002"/>
    </source>
</evidence>
<sequence>VTQGMALASVSGILGQKPKKNWRVGIIGHTGRGNFGHGLDTVWNLLEETTITSVADADPGGLAKAKKRLQVEKAFTDYREMLAKEKPDIVAVCPRHVDQRVPMITAACEMGAKGIYVEKPFARSLKEADQIAEACAKAGAKLAIAHRNRYHPAMPVLKKLLKEGIVGDVLEMRGRGKEDRRGGGEDLWVLGTHILDLYNYLAGKPLTCSAEMRQEGRLVSKKDVHEGNEGLGPLAGDEIHAR</sequence>
<feature type="region of interest" description="Disordered" evidence="2">
    <location>
        <begin position="219"/>
        <end position="242"/>
    </location>
</feature>
<reference evidence="4" key="1">
    <citation type="submission" date="2018-05" db="EMBL/GenBank/DDBJ databases">
        <authorList>
            <person name="Lanie J.A."/>
            <person name="Ng W.-L."/>
            <person name="Kazmierczak K.M."/>
            <person name="Andrzejewski T.M."/>
            <person name="Davidsen T.M."/>
            <person name="Wayne K.J."/>
            <person name="Tettelin H."/>
            <person name="Glass J.I."/>
            <person name="Rusch D."/>
            <person name="Podicherti R."/>
            <person name="Tsui H.-C.T."/>
            <person name="Winkler M.E."/>
        </authorList>
    </citation>
    <scope>NUCLEOTIDE SEQUENCE</scope>
</reference>
<gene>
    <name evidence="4" type="ORF">METZ01_LOCUS397274</name>
</gene>
<dbReference type="EMBL" id="UINC01151040">
    <property type="protein sequence ID" value="SVD44420.1"/>
    <property type="molecule type" value="Genomic_DNA"/>
</dbReference>
<dbReference type="AlphaFoldDB" id="A0A382VDB3"/>
<feature type="domain" description="Gfo/Idh/MocA-like oxidoreductase N-terminal" evidence="3">
    <location>
        <begin position="23"/>
        <end position="146"/>
    </location>
</feature>
<protein>
    <recommendedName>
        <fullName evidence="3">Gfo/Idh/MocA-like oxidoreductase N-terminal domain-containing protein</fullName>
    </recommendedName>
</protein>
<dbReference type="GO" id="GO:0000166">
    <property type="term" value="F:nucleotide binding"/>
    <property type="evidence" value="ECO:0007669"/>
    <property type="project" value="InterPro"/>
</dbReference>
<evidence type="ECO:0000313" key="4">
    <source>
        <dbReference type="EMBL" id="SVD44420.1"/>
    </source>
</evidence>
<evidence type="ECO:0000256" key="2">
    <source>
        <dbReference type="SAM" id="MobiDB-lite"/>
    </source>
</evidence>
<dbReference type="Gene3D" id="3.30.360.10">
    <property type="entry name" value="Dihydrodipicolinate Reductase, domain 2"/>
    <property type="match status" value="1"/>
</dbReference>
<accession>A0A382VDB3</accession>
<name>A0A382VDB3_9ZZZZ</name>
<organism evidence="4">
    <name type="scientific">marine metagenome</name>
    <dbReference type="NCBI Taxonomy" id="408172"/>
    <lineage>
        <taxon>unclassified sequences</taxon>
        <taxon>metagenomes</taxon>
        <taxon>ecological metagenomes</taxon>
    </lineage>
</organism>
<keyword evidence="1" id="KW-0560">Oxidoreductase</keyword>
<proteinExistence type="predicted"/>
<dbReference type="SUPFAM" id="SSF51735">
    <property type="entry name" value="NAD(P)-binding Rossmann-fold domains"/>
    <property type="match status" value="1"/>
</dbReference>
<evidence type="ECO:0000259" key="3">
    <source>
        <dbReference type="Pfam" id="PF01408"/>
    </source>
</evidence>
<dbReference type="PANTHER" id="PTHR43818">
    <property type="entry name" value="BCDNA.GH03377"/>
    <property type="match status" value="1"/>
</dbReference>
<feature type="non-terminal residue" evidence="4">
    <location>
        <position position="242"/>
    </location>
</feature>
<dbReference type="InterPro" id="IPR000683">
    <property type="entry name" value="Gfo/Idh/MocA-like_OxRdtase_N"/>
</dbReference>
<dbReference type="PANTHER" id="PTHR43818:SF11">
    <property type="entry name" value="BCDNA.GH03377"/>
    <property type="match status" value="1"/>
</dbReference>
<dbReference type="InterPro" id="IPR036291">
    <property type="entry name" value="NAD(P)-bd_dom_sf"/>
</dbReference>